<dbReference type="HAMAP" id="MF_01270">
    <property type="entry name" value="AnhMurNAc_kinase"/>
    <property type="match status" value="1"/>
</dbReference>
<dbReference type="PANTHER" id="PTHR30605">
    <property type="entry name" value="ANHYDRO-N-ACETYLMURAMIC ACID KINASE"/>
    <property type="match status" value="1"/>
</dbReference>
<proteinExistence type="inferred from homology"/>
<dbReference type="NCBIfam" id="NF007139">
    <property type="entry name" value="PRK09585.1-3"/>
    <property type="match status" value="1"/>
</dbReference>
<evidence type="ECO:0000313" key="1">
    <source>
        <dbReference type="EMBL" id="EGF11359.1"/>
    </source>
</evidence>
<dbReference type="Proteomes" id="UP000004105">
    <property type="component" value="Unassembled WGS sequence"/>
</dbReference>
<dbReference type="CDD" id="cd24050">
    <property type="entry name" value="ASKHA_NBD_ANMK"/>
    <property type="match status" value="1"/>
</dbReference>
<dbReference type="GO" id="GO:0016773">
    <property type="term" value="F:phosphotransferase activity, alcohol group as acceptor"/>
    <property type="evidence" value="ECO:0007669"/>
    <property type="project" value="InterPro"/>
</dbReference>
<gene>
    <name evidence="1" type="primary">anmK</name>
    <name evidence="1" type="ORF">HMPREF9123_1003</name>
</gene>
<comment type="caution">
    <text evidence="1">The sequence shown here is derived from an EMBL/GenBank/DDBJ whole genome shotgun (WGS) entry which is preliminary data.</text>
</comment>
<accession>F2BB99</accession>
<dbReference type="InterPro" id="IPR043129">
    <property type="entry name" value="ATPase_NBD"/>
</dbReference>
<dbReference type="SUPFAM" id="SSF53067">
    <property type="entry name" value="Actin-like ATPase domain"/>
    <property type="match status" value="1"/>
</dbReference>
<feature type="non-terminal residue" evidence="1">
    <location>
        <position position="1"/>
    </location>
</feature>
<evidence type="ECO:0000313" key="2">
    <source>
        <dbReference type="Proteomes" id="UP000004105"/>
    </source>
</evidence>
<keyword evidence="2" id="KW-1185">Reference proteome</keyword>
<dbReference type="Gene3D" id="3.30.420.40">
    <property type="match status" value="2"/>
</dbReference>
<keyword evidence="1" id="KW-0418">Kinase</keyword>
<dbReference type="GO" id="GO:0006040">
    <property type="term" value="P:amino sugar metabolic process"/>
    <property type="evidence" value="ECO:0007669"/>
    <property type="project" value="InterPro"/>
</dbReference>
<protein>
    <submittedName>
        <fullName evidence="1">Anhydro-N-acetylmuramic acid kinase</fullName>
        <ecNumber evidence="1">2.7.1.-</ecNumber>
    </submittedName>
</protein>
<keyword evidence="1" id="KW-0808">Transferase</keyword>
<dbReference type="PANTHER" id="PTHR30605:SF0">
    <property type="entry name" value="ANHYDRO-N-ACETYLMURAMIC ACID KINASE"/>
    <property type="match status" value="1"/>
</dbReference>
<reference evidence="1 2" key="1">
    <citation type="submission" date="2011-02" db="EMBL/GenBank/DDBJ databases">
        <authorList>
            <person name="Muzny D."/>
            <person name="Qin X."/>
            <person name="Deng J."/>
            <person name="Jiang H."/>
            <person name="Liu Y."/>
            <person name="Qu J."/>
            <person name="Song X.-Z."/>
            <person name="Zhang L."/>
            <person name="Thornton R."/>
            <person name="Coyle M."/>
            <person name="Francisco L."/>
            <person name="Jackson L."/>
            <person name="Javaid M."/>
            <person name="Korchina V."/>
            <person name="Kovar C."/>
            <person name="Mata R."/>
            <person name="Mathew T."/>
            <person name="Ngo R."/>
            <person name="Nguyen L."/>
            <person name="Nguyen N."/>
            <person name="Okwuonu G."/>
            <person name="Ongeri F."/>
            <person name="Pham C."/>
            <person name="Simmons D."/>
            <person name="Wilczek-Boney K."/>
            <person name="Hale W."/>
            <person name="Jakkamsetti A."/>
            <person name="Pham P."/>
            <person name="Ruth R."/>
            <person name="San Lucas F."/>
            <person name="Warren J."/>
            <person name="Zhang J."/>
            <person name="Zhao Z."/>
            <person name="Zhou C."/>
            <person name="Zhu D."/>
            <person name="Lee S."/>
            <person name="Bess C."/>
            <person name="Blankenburg K."/>
            <person name="Forbes L."/>
            <person name="Fu Q."/>
            <person name="Gubbala S."/>
            <person name="Hirani K."/>
            <person name="Jayaseelan J.C."/>
            <person name="Lara F."/>
            <person name="Munidasa M."/>
            <person name="Palculict T."/>
            <person name="Patil S."/>
            <person name="Pu L.-L."/>
            <person name="Saada N."/>
            <person name="Tang L."/>
            <person name="Weissenberger G."/>
            <person name="Zhu Y."/>
            <person name="Hemphill L."/>
            <person name="Shang Y."/>
            <person name="Youmans B."/>
            <person name="Ayvaz T."/>
            <person name="Ross M."/>
            <person name="Santibanez J."/>
            <person name="Aqrawi P."/>
            <person name="Gross S."/>
            <person name="Joshi V."/>
            <person name="Fowler G."/>
            <person name="Nazareth L."/>
            <person name="Reid J."/>
            <person name="Worley K."/>
            <person name="Petrosino J."/>
            <person name="Highlander S."/>
            <person name="Gibbs R."/>
        </authorList>
    </citation>
    <scope>NUCLEOTIDE SEQUENCE [LARGE SCALE GENOMIC DNA]</scope>
    <source>
        <strain evidence="1 2">ATCC BAA-1200</strain>
    </source>
</reference>
<dbReference type="AlphaFoldDB" id="F2BB99"/>
<dbReference type="EC" id="2.7.1.-" evidence="1"/>
<organism evidence="1 2">
    <name type="scientific">Neisseria bacilliformis ATCC BAA-1200</name>
    <dbReference type="NCBI Taxonomy" id="888742"/>
    <lineage>
        <taxon>Bacteria</taxon>
        <taxon>Pseudomonadati</taxon>
        <taxon>Pseudomonadota</taxon>
        <taxon>Betaproteobacteria</taxon>
        <taxon>Neisseriales</taxon>
        <taxon>Neisseriaceae</taxon>
        <taxon>Neisseria</taxon>
    </lineage>
</organism>
<dbReference type="EMBL" id="AFAY01000020">
    <property type="protein sequence ID" value="EGF11359.1"/>
    <property type="molecule type" value="Genomic_DNA"/>
</dbReference>
<dbReference type="InterPro" id="IPR005338">
    <property type="entry name" value="Anhydro_N_Ac-Mur_kinase"/>
</dbReference>
<dbReference type="Pfam" id="PF03702">
    <property type="entry name" value="AnmK"/>
    <property type="match status" value="1"/>
</dbReference>
<dbReference type="GO" id="GO:0005524">
    <property type="term" value="F:ATP binding"/>
    <property type="evidence" value="ECO:0007669"/>
    <property type="project" value="InterPro"/>
</dbReference>
<dbReference type="GO" id="GO:0016301">
    <property type="term" value="F:kinase activity"/>
    <property type="evidence" value="ECO:0007669"/>
    <property type="project" value="UniProtKB-KW"/>
</dbReference>
<name>F2BB99_9NEIS</name>
<dbReference type="STRING" id="267212.GCA_001063965_00472"/>
<dbReference type="GO" id="GO:0009254">
    <property type="term" value="P:peptidoglycan turnover"/>
    <property type="evidence" value="ECO:0007669"/>
    <property type="project" value="InterPro"/>
</dbReference>
<sequence length="443" mass="47379">PPPQNARGRQGRVCCPKATHAFPAARPICALPQKAKPRACLAPHTLPERQKPPLPKPPTALQYAPDCPAPPCSDGLSFMTTQLYIGIMSGTSMDGADAVLVRMDGSRFLSADAHSFLPYTGRLKNDLLALQNSGTDEIHRSRLLAQELSRLYARVVQNLLSEQNLTPAAITALGCHGQTVRHAPEHGYSVQLADLPLLAELTGITAVGDFRSRDIAAGGQGAPLVPAFHQAVFAAPDETRAVLNIGGIANISVLPPDAPAFGFDTGPGNMLADAWTQRIWQQPYDHNGEKAAQGRILPELLNRLLDHPYFAQTPPKSTGRELFAPAYLLERLNGGENPHDVLRTLAAFTAETAAADIRRTAPESRRLYVCGGGVRNPVIMAELACRLPHAEIQSTAALGLAPQQVEAAAFAWLAACWVRKIPSNPPQATGARQACILGCGCYP</sequence>
<dbReference type="HOGENOM" id="CLU_617562_0_0_4"/>